<keyword evidence="2 3" id="KW-0663">Pyridoxal phosphate</keyword>
<dbReference type="SUPFAM" id="SSF53383">
    <property type="entry name" value="PLP-dependent transferases"/>
    <property type="match status" value="1"/>
</dbReference>
<dbReference type="Proteomes" id="UP000322619">
    <property type="component" value="Unassembled WGS sequence"/>
</dbReference>
<dbReference type="PIRSF" id="PIRSF000390">
    <property type="entry name" value="PLP_StrS"/>
    <property type="match status" value="1"/>
</dbReference>
<evidence type="ECO:0000256" key="1">
    <source>
        <dbReference type="PIRSR" id="PIRSR000390-1"/>
    </source>
</evidence>
<evidence type="ECO:0000256" key="3">
    <source>
        <dbReference type="RuleBase" id="RU004508"/>
    </source>
</evidence>
<dbReference type="InterPro" id="IPR026385">
    <property type="entry name" value="LegC-like"/>
</dbReference>
<dbReference type="PANTHER" id="PTHR30244:SF30">
    <property type="entry name" value="BLR5990 PROTEIN"/>
    <property type="match status" value="1"/>
</dbReference>
<keyword evidence="4" id="KW-0808">Transferase</keyword>
<feature type="modified residue" description="N6-(pyridoxal phosphate)lysine" evidence="2">
    <location>
        <position position="205"/>
    </location>
</feature>
<dbReference type="Gene3D" id="3.90.1150.10">
    <property type="entry name" value="Aspartate Aminotransferase, domain 1"/>
    <property type="match status" value="1"/>
</dbReference>
<comment type="similarity">
    <text evidence="3">Belongs to the DegT/DnrJ/EryC1 family.</text>
</comment>
<evidence type="ECO:0000313" key="5">
    <source>
        <dbReference type="Proteomes" id="UP000322619"/>
    </source>
</evidence>
<dbReference type="InterPro" id="IPR015422">
    <property type="entry name" value="PyrdxlP-dep_Trfase_small"/>
</dbReference>
<dbReference type="RefSeq" id="WP_148636233.1">
    <property type="nucleotide sequence ID" value="NZ_VSLA01000002.1"/>
</dbReference>
<dbReference type="CDD" id="cd00616">
    <property type="entry name" value="AHBA_syn"/>
    <property type="match status" value="1"/>
</dbReference>
<keyword evidence="4" id="KW-0032">Aminotransferase</keyword>
<evidence type="ECO:0000256" key="2">
    <source>
        <dbReference type="PIRSR" id="PIRSR000390-2"/>
    </source>
</evidence>
<dbReference type="InterPro" id="IPR015421">
    <property type="entry name" value="PyrdxlP-dep_Trfase_major"/>
</dbReference>
<organism evidence="4 5">
    <name type="scientific">Acetobacterium wieringae</name>
    <dbReference type="NCBI Taxonomy" id="52694"/>
    <lineage>
        <taxon>Bacteria</taxon>
        <taxon>Bacillati</taxon>
        <taxon>Bacillota</taxon>
        <taxon>Clostridia</taxon>
        <taxon>Eubacteriales</taxon>
        <taxon>Eubacteriaceae</taxon>
        <taxon>Acetobacterium</taxon>
    </lineage>
</organism>
<gene>
    <name evidence="4" type="ORF">FXB42_00080</name>
</gene>
<dbReference type="EMBL" id="VSLA01000002">
    <property type="protein sequence ID" value="TYC88055.1"/>
    <property type="molecule type" value="Genomic_DNA"/>
</dbReference>
<comment type="caution">
    <text evidence="4">The sequence shown here is derived from an EMBL/GenBank/DDBJ whole genome shotgun (WGS) entry which is preliminary data.</text>
</comment>
<accession>A0A5D0WUU5</accession>
<dbReference type="AlphaFoldDB" id="A0A5D0WUU5"/>
<dbReference type="NCBIfam" id="TIGR04181">
    <property type="entry name" value="NHT_00031"/>
    <property type="match status" value="1"/>
</dbReference>
<dbReference type="Gene3D" id="3.40.640.10">
    <property type="entry name" value="Type I PLP-dependent aspartate aminotransferase-like (Major domain)"/>
    <property type="match status" value="1"/>
</dbReference>
<dbReference type="GO" id="GO:0000271">
    <property type="term" value="P:polysaccharide biosynthetic process"/>
    <property type="evidence" value="ECO:0007669"/>
    <property type="project" value="TreeGrafter"/>
</dbReference>
<evidence type="ECO:0000313" key="4">
    <source>
        <dbReference type="EMBL" id="TYC88055.1"/>
    </source>
</evidence>
<feature type="active site" description="Proton acceptor" evidence="1">
    <location>
        <position position="205"/>
    </location>
</feature>
<proteinExistence type="inferred from homology"/>
<sequence length="402" mass="45426">MNHQFIPLSVPNLKGNELEYVTHAIETEWVSTGGPYVDEFEARMADYVHSKGAISCQNGTSGLHIALQICGIQQDDEVIVPTLTFIAAINPVKYVGAEPVFMDCDHTLTLDVVKLQTFLVQECTFRDGNLINNQTQRLIKAIITVHVFGNMADMAGIMKLAAKYNLKVIEDATEALGTYYTSGPYINKYAGTIGDVGVYSFNGNKIITTGGGGMIISNNQDYLNAAKHLTTQAKSDDLYYTHDAIGYNYRMTNLQAALGLGQMEQLETFIAIKKANYEHYRQVIATIEGLELLPFREDVRPNYWFYALYLKTTYPLNRDALIKYLHSKNIQTRPIWGLISDQKPYEKNQSYQIELAKDYWKHVVNIPCSSNLTKTEVNRVLQALKYPETNRYFSKEAVPFSD</sequence>
<reference evidence="4 5" key="1">
    <citation type="submission" date="2019-08" db="EMBL/GenBank/DDBJ databases">
        <title>Isolation and enrichment of carboxydotrophic bacteria from anaerobic sludge for the production of bio-based chemicals from syngas.</title>
        <authorList>
            <person name="Antares A.L."/>
            <person name="Moreira J."/>
            <person name="Diender M."/>
            <person name="Parshina S.N."/>
            <person name="Stams A.J.M."/>
            <person name="Alves M."/>
            <person name="Alves J.I."/>
            <person name="Sousa D.Z."/>
        </authorList>
    </citation>
    <scope>NUCLEOTIDE SEQUENCE [LARGE SCALE GENOMIC DNA]</scope>
    <source>
        <strain evidence="4 5">JM</strain>
    </source>
</reference>
<protein>
    <submittedName>
        <fullName evidence="4">LegC family aminotransferase</fullName>
    </submittedName>
</protein>
<dbReference type="Pfam" id="PF01041">
    <property type="entry name" value="DegT_DnrJ_EryC1"/>
    <property type="match status" value="1"/>
</dbReference>
<dbReference type="InterPro" id="IPR015424">
    <property type="entry name" value="PyrdxlP-dep_Trfase"/>
</dbReference>
<dbReference type="InterPro" id="IPR000653">
    <property type="entry name" value="DegT/StrS_aminotransferase"/>
</dbReference>
<name>A0A5D0WUU5_9FIRM</name>
<dbReference type="PANTHER" id="PTHR30244">
    <property type="entry name" value="TRANSAMINASE"/>
    <property type="match status" value="1"/>
</dbReference>
<dbReference type="GO" id="GO:0030170">
    <property type="term" value="F:pyridoxal phosphate binding"/>
    <property type="evidence" value="ECO:0007669"/>
    <property type="project" value="TreeGrafter"/>
</dbReference>
<dbReference type="GO" id="GO:0008483">
    <property type="term" value="F:transaminase activity"/>
    <property type="evidence" value="ECO:0007669"/>
    <property type="project" value="UniProtKB-KW"/>
</dbReference>